<dbReference type="Pfam" id="PF02824">
    <property type="entry name" value="TGS"/>
    <property type="match status" value="1"/>
</dbReference>
<comment type="subcellular location">
    <subcellularLocation>
        <location evidence="13">Cytoplasm</location>
    </subcellularLocation>
</comment>
<feature type="binding site" evidence="13">
    <location>
        <position position="385"/>
    </location>
    <ligand>
        <name>Zn(2+)</name>
        <dbReference type="ChEBI" id="CHEBI:29105"/>
        <note>catalytic</note>
    </ligand>
</feature>
<keyword evidence="7 13" id="KW-0862">Zinc</keyword>
<keyword evidence="2 13" id="KW-0963">Cytoplasm</keyword>
<dbReference type="GO" id="GO:0004829">
    <property type="term" value="F:threonine-tRNA ligase activity"/>
    <property type="evidence" value="ECO:0007669"/>
    <property type="project" value="UniProtKB-EC"/>
</dbReference>
<dbReference type="EC" id="6.1.1.3" evidence="13"/>
<dbReference type="CDD" id="cd00860">
    <property type="entry name" value="ThrRS_anticodon"/>
    <property type="match status" value="1"/>
</dbReference>
<dbReference type="PANTHER" id="PTHR11451:SF44">
    <property type="entry name" value="THREONINE--TRNA LIGASE, CHLOROPLASTIC_MITOCHONDRIAL 2"/>
    <property type="match status" value="1"/>
</dbReference>
<evidence type="ECO:0000259" key="14">
    <source>
        <dbReference type="PROSITE" id="PS50862"/>
    </source>
</evidence>
<feature type="region of interest" description="Catalytic" evidence="13">
    <location>
        <begin position="243"/>
        <end position="534"/>
    </location>
</feature>
<dbReference type="SUPFAM" id="SSF55186">
    <property type="entry name" value="ThrRS/AlaRS common domain"/>
    <property type="match status" value="1"/>
</dbReference>
<evidence type="ECO:0000256" key="9">
    <source>
        <dbReference type="ARBA" id="ARBA00022884"/>
    </source>
</evidence>
<dbReference type="InterPro" id="IPR012947">
    <property type="entry name" value="tRNA_SAD"/>
</dbReference>
<dbReference type="InterPro" id="IPR004095">
    <property type="entry name" value="TGS"/>
</dbReference>
<dbReference type="Pfam" id="PF03129">
    <property type="entry name" value="HGTP_anticodon"/>
    <property type="match status" value="1"/>
</dbReference>
<dbReference type="EMBL" id="JAJUBC010000001">
    <property type="protein sequence ID" value="MDD1791549.1"/>
    <property type="molecule type" value="Genomic_DNA"/>
</dbReference>
<evidence type="ECO:0000256" key="8">
    <source>
        <dbReference type="ARBA" id="ARBA00022840"/>
    </source>
</evidence>
<dbReference type="Gene3D" id="3.30.930.10">
    <property type="entry name" value="Bira Bifunctional Protein, Domain 2"/>
    <property type="match status" value="1"/>
</dbReference>
<dbReference type="Gene3D" id="3.40.50.800">
    <property type="entry name" value="Anticodon-binding domain"/>
    <property type="match status" value="1"/>
</dbReference>
<feature type="domain" description="Aminoacyl-transfer RNA synthetases class-II family profile" evidence="14">
    <location>
        <begin position="243"/>
        <end position="534"/>
    </location>
</feature>
<evidence type="ECO:0000256" key="7">
    <source>
        <dbReference type="ARBA" id="ARBA00022833"/>
    </source>
</evidence>
<feature type="binding site" evidence="13">
    <location>
        <position position="334"/>
    </location>
    <ligand>
        <name>Zn(2+)</name>
        <dbReference type="ChEBI" id="CHEBI:29105"/>
        <note>catalytic</note>
    </ligand>
</feature>
<protein>
    <recommendedName>
        <fullName evidence="13">Threonine--tRNA ligase</fullName>
        <ecNumber evidence="13">6.1.1.3</ecNumber>
    </recommendedName>
    <alternativeName>
        <fullName evidence="13">Threonyl-tRNA synthetase</fullName>
        <shortName evidence="13">ThrRS</shortName>
    </alternativeName>
</protein>
<evidence type="ECO:0000256" key="4">
    <source>
        <dbReference type="ARBA" id="ARBA00022598"/>
    </source>
</evidence>
<organism evidence="16 17">
    <name type="scientific">Enterovibrio gelatinilyticus</name>
    <dbReference type="NCBI Taxonomy" id="2899819"/>
    <lineage>
        <taxon>Bacteria</taxon>
        <taxon>Pseudomonadati</taxon>
        <taxon>Pseudomonadota</taxon>
        <taxon>Gammaproteobacteria</taxon>
        <taxon>Vibrionales</taxon>
        <taxon>Vibrionaceae</taxon>
        <taxon>Enterovibrio</taxon>
    </lineage>
</organism>
<evidence type="ECO:0000256" key="2">
    <source>
        <dbReference type="ARBA" id="ARBA00022490"/>
    </source>
</evidence>
<keyword evidence="9 13" id="KW-0694">RNA-binding</keyword>
<reference evidence="16" key="1">
    <citation type="submission" date="2021-12" db="EMBL/GenBank/DDBJ databases">
        <title>Enterovibrio ZSDZ35 sp. nov. and Enterovibrio ZSDZ42 sp. nov., isolated from coastal seawater in Qingdao.</title>
        <authorList>
            <person name="Zhang P."/>
        </authorList>
    </citation>
    <scope>NUCLEOTIDE SEQUENCE</scope>
    <source>
        <strain evidence="16">ZSDZ42</strain>
    </source>
</reference>
<dbReference type="Proteomes" id="UP001149400">
    <property type="component" value="Unassembled WGS sequence"/>
</dbReference>
<dbReference type="SUPFAM" id="SSF52954">
    <property type="entry name" value="Class II aaRS ABD-related"/>
    <property type="match status" value="1"/>
</dbReference>
<dbReference type="CDD" id="cd01667">
    <property type="entry name" value="TGS_ThrRS"/>
    <property type="match status" value="1"/>
</dbReference>
<dbReference type="InterPro" id="IPR047246">
    <property type="entry name" value="ThrRS_anticodon"/>
</dbReference>
<keyword evidence="5 13" id="KW-0479">Metal-binding</keyword>
<dbReference type="PRINTS" id="PR01047">
    <property type="entry name" value="TRNASYNTHTHR"/>
</dbReference>
<dbReference type="SUPFAM" id="SSF81271">
    <property type="entry name" value="TGS-like"/>
    <property type="match status" value="1"/>
</dbReference>
<evidence type="ECO:0000256" key="1">
    <source>
        <dbReference type="ARBA" id="ARBA00008226"/>
    </source>
</evidence>
<name>A0ABT5QUW7_9GAMM</name>
<comment type="similarity">
    <text evidence="1 13">Belongs to the class-II aminoacyl-tRNA synthetase family.</text>
</comment>
<dbReference type="PROSITE" id="PS50862">
    <property type="entry name" value="AA_TRNA_LIGASE_II"/>
    <property type="match status" value="1"/>
</dbReference>
<evidence type="ECO:0000256" key="3">
    <source>
        <dbReference type="ARBA" id="ARBA00022555"/>
    </source>
</evidence>
<dbReference type="CDD" id="cd00771">
    <property type="entry name" value="ThrRS_core"/>
    <property type="match status" value="1"/>
</dbReference>
<keyword evidence="10 13" id="KW-0648">Protein biosynthesis</keyword>
<keyword evidence="3 13" id="KW-0820">tRNA-binding</keyword>
<dbReference type="InterPro" id="IPR036621">
    <property type="entry name" value="Anticodon-bd_dom_sf"/>
</dbReference>
<dbReference type="InterPro" id="IPR045864">
    <property type="entry name" value="aa-tRNA-synth_II/BPL/LPL"/>
</dbReference>
<evidence type="ECO:0000256" key="11">
    <source>
        <dbReference type="ARBA" id="ARBA00023146"/>
    </source>
</evidence>
<evidence type="ECO:0000256" key="6">
    <source>
        <dbReference type="ARBA" id="ARBA00022741"/>
    </source>
</evidence>
<dbReference type="SMART" id="SM00863">
    <property type="entry name" value="tRNA_SAD"/>
    <property type="match status" value="1"/>
</dbReference>
<dbReference type="InterPro" id="IPR012675">
    <property type="entry name" value="Beta-grasp_dom_sf"/>
</dbReference>
<sequence length="642" mass="73640">MPVITLPDGSQRSFDNPVSTYDVAFDIGPGLAKACIAGRVDGQRVDACDLIENDAKLEIITAKDADGLEIIRHSCAHLLGHAIKQLFPDAKMAIGPTIDSGFYYDIDLDRSLTQEDLDAIEKRMKDLAKTKYGVVKKNVSWQEARDTFESRGESYKIEILDENVARDDRPGLYHHEEYIDMCRGPHVPNMSFCQNFKILNVAGAYWRGNSDNKMLQRIYGTAFYDKKELKAHLVRLEEAAKRDHRKLGKQLDLYHMQQEAPGMVFWHHNGWTVFRELEVFIREKLTEYDYQEVKGPLIMDRVLWERSGHWEKYADYMFTTQSESREYALKPMNCPGHVQIFNQGLKSYRDLPLRMAEFGSCHRNEPSGALHGLMRVRGFTQDDAHIFCTPEQVQKEVTSCIEMVYDTYKTFGFDEIVVKLSTRPEQRVGSDEMWDRAETALAEALDAMGIKFEILDGEGAFYGPKIEFTLHDCLDRAWQCGTVQLDFALPERLGATYVGEDNERHTPVMIHRAILGSLERFIGILIEEYAGHFPTWLAPQQAVVMNITDNQAEYVQEVAKKLQKAGFRASADLRNEKIGFKIREHTLKRVPYMLVCGDQEMEAGEIAVRTRKGKDLGKFKIEDFVSLLENEVRTRTLNILEE</sequence>
<dbReference type="InterPro" id="IPR002320">
    <property type="entry name" value="Thr-tRNA-ligase_IIa"/>
</dbReference>
<comment type="catalytic activity">
    <reaction evidence="12 13">
        <text>tRNA(Thr) + L-threonine + ATP = L-threonyl-tRNA(Thr) + AMP + diphosphate + H(+)</text>
        <dbReference type="Rhea" id="RHEA:24624"/>
        <dbReference type="Rhea" id="RHEA-COMP:9670"/>
        <dbReference type="Rhea" id="RHEA-COMP:9704"/>
        <dbReference type="ChEBI" id="CHEBI:15378"/>
        <dbReference type="ChEBI" id="CHEBI:30616"/>
        <dbReference type="ChEBI" id="CHEBI:33019"/>
        <dbReference type="ChEBI" id="CHEBI:57926"/>
        <dbReference type="ChEBI" id="CHEBI:78442"/>
        <dbReference type="ChEBI" id="CHEBI:78534"/>
        <dbReference type="ChEBI" id="CHEBI:456215"/>
        <dbReference type="EC" id="6.1.1.3"/>
    </reaction>
</comment>
<gene>
    <name evidence="13 16" type="primary">thrS</name>
    <name evidence="16" type="ORF">LRP50_00205</name>
</gene>
<evidence type="ECO:0000259" key="15">
    <source>
        <dbReference type="PROSITE" id="PS51880"/>
    </source>
</evidence>
<dbReference type="PROSITE" id="PS51880">
    <property type="entry name" value="TGS"/>
    <property type="match status" value="1"/>
</dbReference>
<evidence type="ECO:0000256" key="5">
    <source>
        <dbReference type="ARBA" id="ARBA00022723"/>
    </source>
</evidence>
<dbReference type="Gene3D" id="3.30.980.10">
    <property type="entry name" value="Threonyl-trna Synthetase, Chain A, domain 2"/>
    <property type="match status" value="1"/>
</dbReference>
<comment type="cofactor">
    <cofactor evidence="13">
        <name>Zn(2+)</name>
        <dbReference type="ChEBI" id="CHEBI:29105"/>
    </cofactor>
    <text evidence="13">Binds 1 zinc ion per subunit.</text>
</comment>
<dbReference type="InterPro" id="IPR033728">
    <property type="entry name" value="ThrRS_core"/>
</dbReference>
<dbReference type="Pfam" id="PF00587">
    <property type="entry name" value="tRNA-synt_2b"/>
    <property type="match status" value="1"/>
</dbReference>
<keyword evidence="11 13" id="KW-0030">Aminoacyl-tRNA synthetase</keyword>
<dbReference type="InterPro" id="IPR006195">
    <property type="entry name" value="aa-tRNA-synth_II"/>
</dbReference>
<feature type="binding site" evidence="13">
    <location>
        <position position="511"/>
    </location>
    <ligand>
        <name>Zn(2+)</name>
        <dbReference type="ChEBI" id="CHEBI:29105"/>
        <note>catalytic</note>
    </ligand>
</feature>
<keyword evidence="6 13" id="KW-0547">Nucleotide-binding</keyword>
<feature type="domain" description="TGS" evidence="15">
    <location>
        <begin position="1"/>
        <end position="61"/>
    </location>
</feature>
<comment type="subunit">
    <text evidence="13">Homodimer.</text>
</comment>
<dbReference type="InterPro" id="IPR002314">
    <property type="entry name" value="aa-tRNA-synt_IIb"/>
</dbReference>
<comment type="caution">
    <text evidence="16">The sequence shown here is derived from an EMBL/GenBank/DDBJ whole genome shotgun (WGS) entry which is preliminary data.</text>
</comment>
<keyword evidence="17" id="KW-1185">Reference proteome</keyword>
<evidence type="ECO:0000256" key="12">
    <source>
        <dbReference type="ARBA" id="ARBA00049515"/>
    </source>
</evidence>
<dbReference type="InterPro" id="IPR018163">
    <property type="entry name" value="Thr/Ala-tRNA-synth_IIc_edit"/>
</dbReference>
<accession>A0ABT5QUW7</accession>
<dbReference type="Pfam" id="PF07973">
    <property type="entry name" value="tRNA_SAD"/>
    <property type="match status" value="1"/>
</dbReference>
<keyword evidence="4 13" id="KW-0436">Ligase</keyword>
<proteinExistence type="inferred from homology"/>
<dbReference type="Gene3D" id="3.30.54.20">
    <property type="match status" value="1"/>
</dbReference>
<dbReference type="NCBIfam" id="TIGR00418">
    <property type="entry name" value="thrS"/>
    <property type="match status" value="1"/>
</dbReference>
<dbReference type="RefSeq" id="WP_274162508.1">
    <property type="nucleotide sequence ID" value="NZ_JAJUBC010000001.1"/>
</dbReference>
<dbReference type="HAMAP" id="MF_00184">
    <property type="entry name" value="Thr_tRNA_synth"/>
    <property type="match status" value="1"/>
</dbReference>
<dbReference type="SUPFAM" id="SSF55681">
    <property type="entry name" value="Class II aaRS and biotin synthetases"/>
    <property type="match status" value="1"/>
</dbReference>
<dbReference type="InterPro" id="IPR012676">
    <property type="entry name" value="TGS-like"/>
</dbReference>
<evidence type="ECO:0000313" key="16">
    <source>
        <dbReference type="EMBL" id="MDD1791549.1"/>
    </source>
</evidence>
<dbReference type="InterPro" id="IPR004154">
    <property type="entry name" value="Anticodon-bd"/>
</dbReference>
<dbReference type="PANTHER" id="PTHR11451">
    <property type="entry name" value="THREONINE-TRNA LIGASE"/>
    <property type="match status" value="1"/>
</dbReference>
<evidence type="ECO:0000256" key="13">
    <source>
        <dbReference type="HAMAP-Rule" id="MF_00184"/>
    </source>
</evidence>
<evidence type="ECO:0000256" key="10">
    <source>
        <dbReference type="ARBA" id="ARBA00022917"/>
    </source>
</evidence>
<keyword evidence="8 13" id="KW-0067">ATP-binding</keyword>
<evidence type="ECO:0000313" key="17">
    <source>
        <dbReference type="Proteomes" id="UP001149400"/>
    </source>
</evidence>
<dbReference type="Gene3D" id="3.10.20.30">
    <property type="match status" value="1"/>
</dbReference>